<evidence type="ECO:0000256" key="7">
    <source>
        <dbReference type="ARBA" id="ARBA00023136"/>
    </source>
</evidence>
<keyword evidence="5 8" id="KW-1133">Transmembrane helix</keyword>
<evidence type="ECO:0000256" key="4">
    <source>
        <dbReference type="ARBA" id="ARBA00022723"/>
    </source>
</evidence>
<gene>
    <name evidence="9" type="ORF">AC812_00705</name>
</gene>
<dbReference type="Gene3D" id="1.20.1300.10">
    <property type="entry name" value="Fumarate reductase/succinate dehydrogenase, transmembrane subunit"/>
    <property type="match status" value="1"/>
</dbReference>
<dbReference type="InterPro" id="IPR034804">
    <property type="entry name" value="SQR/QFR_C/D"/>
</dbReference>
<organism evidence="9 10">
    <name type="scientific">Bellilinea caldifistulae</name>
    <dbReference type="NCBI Taxonomy" id="360411"/>
    <lineage>
        <taxon>Bacteria</taxon>
        <taxon>Bacillati</taxon>
        <taxon>Chloroflexota</taxon>
        <taxon>Anaerolineae</taxon>
        <taxon>Anaerolineales</taxon>
        <taxon>Anaerolineaceae</taxon>
        <taxon>Bellilinea</taxon>
    </lineage>
</organism>
<comment type="subcellular location">
    <subcellularLocation>
        <location evidence="1">Membrane</location>
    </subcellularLocation>
</comment>
<keyword evidence="4" id="KW-0479">Metal-binding</keyword>
<evidence type="ECO:0000256" key="3">
    <source>
        <dbReference type="ARBA" id="ARBA00022692"/>
    </source>
</evidence>
<feature type="transmembrane region" description="Helical" evidence="8">
    <location>
        <begin position="21"/>
        <end position="48"/>
    </location>
</feature>
<evidence type="ECO:0000256" key="2">
    <source>
        <dbReference type="ARBA" id="ARBA00022617"/>
    </source>
</evidence>
<dbReference type="RefSeq" id="WP_061913338.1">
    <property type="nucleotide sequence ID" value="NZ_DF967971.1"/>
</dbReference>
<reference evidence="9 10" key="1">
    <citation type="submission" date="2015-07" db="EMBL/GenBank/DDBJ databases">
        <title>Draft genome of Bellilinea caldifistulae DSM 17877.</title>
        <authorList>
            <person name="Hemp J."/>
            <person name="Ward L.M."/>
            <person name="Pace L.A."/>
            <person name="Fischer W.W."/>
        </authorList>
    </citation>
    <scope>NUCLEOTIDE SEQUENCE [LARGE SCALE GENOMIC DNA]</scope>
    <source>
        <strain evidence="9 10">GOMI-1</strain>
    </source>
</reference>
<dbReference type="AlphaFoldDB" id="A0A0P6XPM1"/>
<sequence>MSTLKTTLTGYAGYRGREGHWAFLLHRITGLGVVLFLTIHIVDIAFVYFQPALFLDALALYQTTLFGIGEIALIFCVFFHGVNGLRIAYFDMFKPGLWSIEMQRKTTRTTLIIAIILWLPAAVWMVRNILLHNYGIVLFGG</sequence>
<evidence type="ECO:0000313" key="10">
    <source>
        <dbReference type="Proteomes" id="UP000050514"/>
    </source>
</evidence>
<dbReference type="OrthoDB" id="9789209at2"/>
<dbReference type="InterPro" id="IPR000701">
    <property type="entry name" value="SuccDH_FuR_B_TM-su"/>
</dbReference>
<feature type="transmembrane region" description="Helical" evidence="8">
    <location>
        <begin position="110"/>
        <end position="130"/>
    </location>
</feature>
<dbReference type="Proteomes" id="UP000050514">
    <property type="component" value="Unassembled WGS sequence"/>
</dbReference>
<protein>
    <recommendedName>
        <fullName evidence="11">Succinate dehydrogenase, cytochrome b556 subunit</fullName>
    </recommendedName>
</protein>
<evidence type="ECO:0000256" key="8">
    <source>
        <dbReference type="SAM" id="Phobius"/>
    </source>
</evidence>
<dbReference type="InterPro" id="IPR039023">
    <property type="entry name" value="SdhC_prok"/>
</dbReference>
<evidence type="ECO:0000256" key="6">
    <source>
        <dbReference type="ARBA" id="ARBA00023004"/>
    </source>
</evidence>
<keyword evidence="10" id="KW-1185">Reference proteome</keyword>
<dbReference type="PANTHER" id="PTHR41910">
    <property type="entry name" value="SUCCINATE DEHYDROGENASE 2 MEMBRANE SUBUNIT SDHC"/>
    <property type="match status" value="1"/>
</dbReference>
<accession>A0A0P6XPM1</accession>
<evidence type="ECO:0000313" key="9">
    <source>
        <dbReference type="EMBL" id="KPL78616.1"/>
    </source>
</evidence>
<keyword evidence="3 8" id="KW-0812">Transmembrane</keyword>
<dbReference type="GO" id="GO:0046872">
    <property type="term" value="F:metal ion binding"/>
    <property type="evidence" value="ECO:0007669"/>
    <property type="project" value="UniProtKB-KW"/>
</dbReference>
<evidence type="ECO:0000256" key="1">
    <source>
        <dbReference type="ARBA" id="ARBA00004370"/>
    </source>
</evidence>
<keyword evidence="6" id="KW-0408">Iron</keyword>
<dbReference type="PANTHER" id="PTHR41910:SF1">
    <property type="entry name" value="SUCCINATE DEHYDROGENASE HYDROPHOBIC MEMBRANE ANCHOR SUBUNIT"/>
    <property type="match status" value="1"/>
</dbReference>
<dbReference type="EMBL" id="LGHJ01000003">
    <property type="protein sequence ID" value="KPL78616.1"/>
    <property type="molecule type" value="Genomic_DNA"/>
</dbReference>
<dbReference type="SUPFAM" id="SSF81343">
    <property type="entry name" value="Fumarate reductase respiratory complex transmembrane subunits"/>
    <property type="match status" value="1"/>
</dbReference>
<dbReference type="GO" id="GO:0016020">
    <property type="term" value="C:membrane"/>
    <property type="evidence" value="ECO:0007669"/>
    <property type="project" value="UniProtKB-SubCell"/>
</dbReference>
<keyword evidence="7 8" id="KW-0472">Membrane</keyword>
<dbReference type="Pfam" id="PF01127">
    <property type="entry name" value="Sdh_cyt"/>
    <property type="match status" value="1"/>
</dbReference>
<proteinExistence type="predicted"/>
<comment type="caution">
    <text evidence="9">The sequence shown here is derived from an EMBL/GenBank/DDBJ whole genome shotgun (WGS) entry which is preliminary data.</text>
</comment>
<evidence type="ECO:0000256" key="5">
    <source>
        <dbReference type="ARBA" id="ARBA00022989"/>
    </source>
</evidence>
<dbReference type="STRING" id="360411.AC812_00705"/>
<feature type="transmembrane region" description="Helical" evidence="8">
    <location>
        <begin position="68"/>
        <end position="89"/>
    </location>
</feature>
<evidence type="ECO:0008006" key="11">
    <source>
        <dbReference type="Google" id="ProtNLM"/>
    </source>
</evidence>
<keyword evidence="2" id="KW-0349">Heme</keyword>
<name>A0A0P6XPM1_9CHLR</name>